<dbReference type="EMBL" id="VSSQ01135801">
    <property type="protein sequence ID" value="MPN60478.1"/>
    <property type="molecule type" value="Genomic_DNA"/>
</dbReference>
<accession>A0A645J9Z8</accession>
<sequence length="67" mass="7431">MGVHFPKTFVTLDGVLAAVFILEHFVKGLFIVDILDVLSPGYLKKRRLGNIHIAFLNQTAHIAVEEG</sequence>
<organism evidence="1">
    <name type="scientific">bioreactor metagenome</name>
    <dbReference type="NCBI Taxonomy" id="1076179"/>
    <lineage>
        <taxon>unclassified sequences</taxon>
        <taxon>metagenomes</taxon>
        <taxon>ecological metagenomes</taxon>
    </lineage>
</organism>
<dbReference type="AlphaFoldDB" id="A0A645J9Z8"/>
<proteinExistence type="predicted"/>
<reference evidence="1" key="1">
    <citation type="submission" date="2019-08" db="EMBL/GenBank/DDBJ databases">
        <authorList>
            <person name="Kucharzyk K."/>
            <person name="Murdoch R.W."/>
            <person name="Higgins S."/>
            <person name="Loffler F."/>
        </authorList>
    </citation>
    <scope>NUCLEOTIDE SEQUENCE</scope>
</reference>
<gene>
    <name evidence="1" type="ORF">SDC9_208206</name>
</gene>
<evidence type="ECO:0000313" key="1">
    <source>
        <dbReference type="EMBL" id="MPN60478.1"/>
    </source>
</evidence>
<name>A0A645J9Z8_9ZZZZ</name>
<protein>
    <submittedName>
        <fullName evidence="1">Uncharacterized protein</fullName>
    </submittedName>
</protein>
<comment type="caution">
    <text evidence="1">The sequence shown here is derived from an EMBL/GenBank/DDBJ whole genome shotgun (WGS) entry which is preliminary data.</text>
</comment>